<dbReference type="GO" id="GO:0008168">
    <property type="term" value="F:methyltransferase activity"/>
    <property type="evidence" value="ECO:0007669"/>
    <property type="project" value="UniProtKB-KW"/>
</dbReference>
<evidence type="ECO:0000313" key="2">
    <source>
        <dbReference type="EMBL" id="KKR32820.1"/>
    </source>
</evidence>
<dbReference type="CDD" id="cd02440">
    <property type="entry name" value="AdoMet_MTases"/>
    <property type="match status" value="1"/>
</dbReference>
<protein>
    <submittedName>
        <fullName evidence="2">C-methyltransferase</fullName>
    </submittedName>
</protein>
<organism evidence="2 3">
    <name type="scientific">Candidatus Gottesmanbacteria bacterium GW2011_GWC2_39_8</name>
    <dbReference type="NCBI Taxonomy" id="1618450"/>
    <lineage>
        <taxon>Bacteria</taxon>
        <taxon>Candidatus Gottesmaniibacteriota</taxon>
    </lineage>
</organism>
<dbReference type="InterPro" id="IPR013691">
    <property type="entry name" value="MeTrfase_14"/>
</dbReference>
<dbReference type="InterPro" id="IPR029063">
    <property type="entry name" value="SAM-dependent_MTases_sf"/>
</dbReference>
<dbReference type="PATRIC" id="fig|1618450.3.peg.750"/>
<evidence type="ECO:0000313" key="3">
    <source>
        <dbReference type="Proteomes" id="UP000034539"/>
    </source>
</evidence>
<comment type="caution">
    <text evidence="2">The sequence shown here is derived from an EMBL/GenBank/DDBJ whole genome shotgun (WGS) entry which is preliminary data.</text>
</comment>
<evidence type="ECO:0000259" key="1">
    <source>
        <dbReference type="Pfam" id="PF08484"/>
    </source>
</evidence>
<sequence>MMSRGHICHNCGVHGMSIFCEFRSVPVHSVLLMPTWEVAMNYPRGDIVLGFCKTCGFISNVAFNPDMQEYSSRYEETQGFSPTFNTFHQNLASRLINRYNLHGKDIIEIGCGKGEFLTILCETGKNRGVGFDPSYISDRNRSEAKDRITFIKDFYSEKYANYQGDFVCCKMTLEHIQKTSDFLSTVRRSIGNRPNTIVFFQVPSVTRILRELAFWDIYYEHCSYFSIGSLARLFRKCGLDIIDLTKDYDDQYLMIEARPGDGKSGFLLKQENDLEELTQDVVYFSKNYQNKLDAWKRNLQEITQNGRRAIIWGSGSKGVAFLTTLNIQNEIEFVVDINPYKHGMYMAGTGQKIVSPDFLQKYKPNVVIVMNPIYLEEVRQELNRMGLTIELITV</sequence>
<keyword evidence="2" id="KW-0489">Methyltransferase</keyword>
<dbReference type="GO" id="GO:0032259">
    <property type="term" value="P:methylation"/>
    <property type="evidence" value="ECO:0007669"/>
    <property type="project" value="UniProtKB-KW"/>
</dbReference>
<dbReference type="EMBL" id="LBXN01000031">
    <property type="protein sequence ID" value="KKR32820.1"/>
    <property type="molecule type" value="Genomic_DNA"/>
</dbReference>
<feature type="domain" description="C-methyltransferase" evidence="1">
    <location>
        <begin position="282"/>
        <end position="384"/>
    </location>
</feature>
<dbReference type="Gene3D" id="3.40.50.720">
    <property type="entry name" value="NAD(P)-binding Rossmann-like Domain"/>
    <property type="match status" value="1"/>
</dbReference>
<name>A0A0G0SDP1_9BACT</name>
<proteinExistence type="predicted"/>
<dbReference type="Gene3D" id="3.40.50.150">
    <property type="entry name" value="Vaccinia Virus protein VP39"/>
    <property type="match status" value="1"/>
</dbReference>
<gene>
    <name evidence="2" type="ORF">UT63_C0031G0006</name>
</gene>
<keyword evidence="2" id="KW-0808">Transferase</keyword>
<dbReference type="PANTHER" id="PTHR43861:SF5">
    <property type="entry name" value="BLL5978 PROTEIN"/>
    <property type="match status" value="1"/>
</dbReference>
<reference evidence="2 3" key="1">
    <citation type="journal article" date="2015" name="Nature">
        <title>rRNA introns, odd ribosomes, and small enigmatic genomes across a large radiation of phyla.</title>
        <authorList>
            <person name="Brown C.T."/>
            <person name="Hug L.A."/>
            <person name="Thomas B.C."/>
            <person name="Sharon I."/>
            <person name="Castelle C.J."/>
            <person name="Singh A."/>
            <person name="Wilkins M.J."/>
            <person name="Williams K.H."/>
            <person name="Banfield J.F."/>
        </authorList>
    </citation>
    <scope>NUCLEOTIDE SEQUENCE [LARGE SCALE GENOMIC DNA]</scope>
</reference>
<dbReference type="SUPFAM" id="SSF53335">
    <property type="entry name" value="S-adenosyl-L-methionine-dependent methyltransferases"/>
    <property type="match status" value="1"/>
</dbReference>
<dbReference type="Pfam" id="PF13489">
    <property type="entry name" value="Methyltransf_23"/>
    <property type="match status" value="1"/>
</dbReference>
<accession>A0A0G0SDP1</accession>
<dbReference type="Proteomes" id="UP000034539">
    <property type="component" value="Unassembled WGS sequence"/>
</dbReference>
<dbReference type="PANTHER" id="PTHR43861">
    <property type="entry name" value="TRANS-ACONITATE 2-METHYLTRANSFERASE-RELATED"/>
    <property type="match status" value="1"/>
</dbReference>
<dbReference type="Pfam" id="PF08484">
    <property type="entry name" value="Methyltransf_14"/>
    <property type="match status" value="1"/>
</dbReference>
<dbReference type="AlphaFoldDB" id="A0A0G0SDP1"/>